<name>A0AAU9K164_9CILI</name>
<evidence type="ECO:0000313" key="2">
    <source>
        <dbReference type="Proteomes" id="UP001162131"/>
    </source>
</evidence>
<organism evidence="1 2">
    <name type="scientific">Blepharisma stoltei</name>
    <dbReference type="NCBI Taxonomy" id="1481888"/>
    <lineage>
        <taxon>Eukaryota</taxon>
        <taxon>Sar</taxon>
        <taxon>Alveolata</taxon>
        <taxon>Ciliophora</taxon>
        <taxon>Postciliodesmatophora</taxon>
        <taxon>Heterotrichea</taxon>
        <taxon>Heterotrichida</taxon>
        <taxon>Blepharismidae</taxon>
        <taxon>Blepharisma</taxon>
    </lineage>
</organism>
<accession>A0AAU9K164</accession>
<protein>
    <submittedName>
        <fullName evidence="1">Uncharacterized protein</fullName>
    </submittedName>
</protein>
<dbReference type="Proteomes" id="UP001162131">
    <property type="component" value="Unassembled WGS sequence"/>
</dbReference>
<evidence type="ECO:0000313" key="1">
    <source>
        <dbReference type="EMBL" id="CAG9330638.1"/>
    </source>
</evidence>
<sequence length="333" mass="39911">MQKMWKELSLKQNPHKNYPPNSENRREFLYQETHPNFNSYQTYREEARYPRIQTYKQDPATFMPDLPQKESQISVVKCSSNWCNKNATAWCRCKNQYLHFCAEDLENHIINSPGNHNFQKLLDGSNIQTNSDFLLYMQYKMQLLRDLKEKLVNKIYAEICKLENSLMTFIEKIDQEIASFALKFSQTTQELESCYWYKNDDYFNQLPDEVFEFIKENQKTSISEASCETIISEIYKELGWVKNAGFQEISSKNEYEMTNPRFQPDLKTSNSLNLRQQYQQPYAFPQYNQIITPQQYQQPFKPYEDRQPRINPYDNTKTYSSIRETATFKSEWI</sequence>
<dbReference type="AlphaFoldDB" id="A0AAU9K164"/>
<proteinExistence type="predicted"/>
<dbReference type="EMBL" id="CAJZBQ010000051">
    <property type="protein sequence ID" value="CAG9330638.1"/>
    <property type="molecule type" value="Genomic_DNA"/>
</dbReference>
<gene>
    <name evidence="1" type="ORF">BSTOLATCC_MIC51219</name>
</gene>
<keyword evidence="2" id="KW-1185">Reference proteome</keyword>
<reference evidence="1" key="1">
    <citation type="submission" date="2021-09" db="EMBL/GenBank/DDBJ databases">
        <authorList>
            <consortium name="AG Swart"/>
            <person name="Singh M."/>
            <person name="Singh A."/>
            <person name="Seah K."/>
            <person name="Emmerich C."/>
        </authorList>
    </citation>
    <scope>NUCLEOTIDE SEQUENCE</scope>
    <source>
        <strain evidence="1">ATCC30299</strain>
    </source>
</reference>
<comment type="caution">
    <text evidence="1">The sequence shown here is derived from an EMBL/GenBank/DDBJ whole genome shotgun (WGS) entry which is preliminary data.</text>
</comment>